<gene>
    <name evidence="12" type="ORF">EK403_17005</name>
</gene>
<evidence type="ECO:0000313" key="13">
    <source>
        <dbReference type="Proteomes" id="UP000289708"/>
    </source>
</evidence>
<dbReference type="RefSeq" id="WP_128778669.1">
    <property type="nucleotide sequence ID" value="NZ_RYFI01000018.1"/>
</dbReference>
<dbReference type="SMART" id="SM00387">
    <property type="entry name" value="HATPase_c"/>
    <property type="match status" value="1"/>
</dbReference>
<dbReference type="Pfam" id="PF02518">
    <property type="entry name" value="HATPase_c"/>
    <property type="match status" value="1"/>
</dbReference>
<dbReference type="InterPro" id="IPR036890">
    <property type="entry name" value="HATPase_C_sf"/>
</dbReference>
<dbReference type="InterPro" id="IPR003594">
    <property type="entry name" value="HATPase_dom"/>
</dbReference>
<keyword evidence="6" id="KW-0547">Nucleotide-binding</keyword>
<evidence type="ECO:0000256" key="1">
    <source>
        <dbReference type="ARBA" id="ARBA00000085"/>
    </source>
</evidence>
<evidence type="ECO:0000256" key="3">
    <source>
        <dbReference type="ARBA" id="ARBA00012438"/>
    </source>
</evidence>
<evidence type="ECO:0000256" key="4">
    <source>
        <dbReference type="ARBA" id="ARBA00022553"/>
    </source>
</evidence>
<dbReference type="GO" id="GO:0005524">
    <property type="term" value="F:ATP binding"/>
    <property type="evidence" value="ECO:0007669"/>
    <property type="project" value="UniProtKB-KW"/>
</dbReference>
<reference evidence="12 13" key="1">
    <citation type="submission" date="2018-12" db="EMBL/GenBank/DDBJ databases">
        <title>bacterium Hansschlegelia zhihuaiae S113.</title>
        <authorList>
            <person name="He J."/>
        </authorList>
    </citation>
    <scope>NUCLEOTIDE SEQUENCE [LARGE SCALE GENOMIC DNA]</scope>
    <source>
        <strain evidence="12 13">S 113</strain>
    </source>
</reference>
<dbReference type="SUPFAM" id="SSF55874">
    <property type="entry name" value="ATPase domain of HSP90 chaperone/DNA topoisomerase II/histidine kinase"/>
    <property type="match status" value="1"/>
</dbReference>
<evidence type="ECO:0000256" key="6">
    <source>
        <dbReference type="ARBA" id="ARBA00022741"/>
    </source>
</evidence>
<dbReference type="PROSITE" id="PS50109">
    <property type="entry name" value="HIS_KIN"/>
    <property type="match status" value="1"/>
</dbReference>
<protein>
    <recommendedName>
        <fullName evidence="3">histidine kinase</fullName>
        <ecNumber evidence="3">2.7.13.3</ecNumber>
    </recommendedName>
</protein>
<dbReference type="GO" id="GO:0016020">
    <property type="term" value="C:membrane"/>
    <property type="evidence" value="ECO:0007669"/>
    <property type="project" value="UniProtKB-SubCell"/>
</dbReference>
<keyword evidence="13" id="KW-1185">Reference proteome</keyword>
<dbReference type="EC" id="2.7.13.3" evidence="3"/>
<comment type="caution">
    <text evidence="12">The sequence shown here is derived from an EMBL/GenBank/DDBJ whole genome shotgun (WGS) entry which is preliminary data.</text>
</comment>
<dbReference type="PROSITE" id="PS50885">
    <property type="entry name" value="HAMP"/>
    <property type="match status" value="1"/>
</dbReference>
<evidence type="ECO:0000313" key="12">
    <source>
        <dbReference type="EMBL" id="RXF70258.1"/>
    </source>
</evidence>
<dbReference type="Proteomes" id="UP000289708">
    <property type="component" value="Unassembled WGS sequence"/>
</dbReference>
<dbReference type="InterPro" id="IPR005467">
    <property type="entry name" value="His_kinase_dom"/>
</dbReference>
<keyword evidence="9" id="KW-0472">Membrane</keyword>
<sequence>MTDEHAIDDQPQGRLGLSGKLLALTALFVMVSEILIFVPSVANFRLNYIDDQLNRARTAALALDAAPDGMVAEPLARKLLRVVEARAIVMKTGEARRLLAVADMPPEVAITVDRRESVGPSAVLEAFDAMLNGDRRLARVIADGPSEGDVIEIVVDETALRNAMLAFSSKVLLLALVISLVTGALVYVTLDLMIVRPVRRLTESMVDFADAPEDASRVVVASGRADEIGVAEAELERMQLEIHGQFQQKSRLAALGLAVSKINHDLRNMLASAQLMSDRLQSVSDPTVQKLAPRLIATLDRAINFCQSTLSYGAAHENPPSRRMTPLADVVEDVRTALGLASGGPVGFVSAVERGLTVDADPDQIFRTLLNLGRNAMQAFESRGGPDPTRDQIRVLGRREGAVVVIELSDTGPGLPPKAREHLFEPFQGSTRTGGTGLGLAIAAELVRAHGGSISLVDGTMGATFRFTIPDRPIDLQARARERERARA</sequence>
<keyword evidence="9" id="KW-1133">Transmembrane helix</keyword>
<dbReference type="InterPro" id="IPR003660">
    <property type="entry name" value="HAMP_dom"/>
</dbReference>
<proteinExistence type="predicted"/>
<feature type="transmembrane region" description="Helical" evidence="9">
    <location>
        <begin position="21"/>
        <end position="42"/>
    </location>
</feature>
<dbReference type="Gene3D" id="3.30.565.10">
    <property type="entry name" value="Histidine kinase-like ATPase, C-terminal domain"/>
    <property type="match status" value="1"/>
</dbReference>
<evidence type="ECO:0000256" key="9">
    <source>
        <dbReference type="SAM" id="Phobius"/>
    </source>
</evidence>
<dbReference type="AlphaFoldDB" id="A0A4Q0MAH1"/>
<keyword evidence="4" id="KW-0597">Phosphoprotein</keyword>
<comment type="catalytic activity">
    <reaction evidence="1">
        <text>ATP + protein L-histidine = ADP + protein N-phospho-L-histidine.</text>
        <dbReference type="EC" id="2.7.13.3"/>
    </reaction>
</comment>
<keyword evidence="5" id="KW-0808">Transferase</keyword>
<dbReference type="InterPro" id="IPR050980">
    <property type="entry name" value="2C_sensor_his_kinase"/>
</dbReference>
<evidence type="ECO:0000259" key="10">
    <source>
        <dbReference type="PROSITE" id="PS50109"/>
    </source>
</evidence>
<organism evidence="12 13">
    <name type="scientific">Hansschlegelia zhihuaiae</name>
    <dbReference type="NCBI Taxonomy" id="405005"/>
    <lineage>
        <taxon>Bacteria</taxon>
        <taxon>Pseudomonadati</taxon>
        <taxon>Pseudomonadota</taxon>
        <taxon>Alphaproteobacteria</taxon>
        <taxon>Hyphomicrobiales</taxon>
        <taxon>Methylopilaceae</taxon>
        <taxon>Hansschlegelia</taxon>
    </lineage>
</organism>
<evidence type="ECO:0000259" key="11">
    <source>
        <dbReference type="PROSITE" id="PS50885"/>
    </source>
</evidence>
<dbReference type="PANTHER" id="PTHR44936:SF10">
    <property type="entry name" value="SENSOR PROTEIN RSTB"/>
    <property type="match status" value="1"/>
</dbReference>
<evidence type="ECO:0000256" key="5">
    <source>
        <dbReference type="ARBA" id="ARBA00022679"/>
    </source>
</evidence>
<feature type="domain" description="HAMP" evidence="11">
    <location>
        <begin position="192"/>
        <end position="247"/>
    </location>
</feature>
<keyword evidence="9" id="KW-0812">Transmembrane</keyword>
<dbReference type="OrthoDB" id="9784218at2"/>
<evidence type="ECO:0000256" key="8">
    <source>
        <dbReference type="ARBA" id="ARBA00022840"/>
    </source>
</evidence>
<evidence type="ECO:0000256" key="7">
    <source>
        <dbReference type="ARBA" id="ARBA00022777"/>
    </source>
</evidence>
<feature type="transmembrane region" description="Helical" evidence="9">
    <location>
        <begin position="171"/>
        <end position="195"/>
    </location>
</feature>
<dbReference type="InterPro" id="IPR004358">
    <property type="entry name" value="Sig_transdc_His_kin-like_C"/>
</dbReference>
<dbReference type="GO" id="GO:0004673">
    <property type="term" value="F:protein histidine kinase activity"/>
    <property type="evidence" value="ECO:0007669"/>
    <property type="project" value="UniProtKB-EC"/>
</dbReference>
<dbReference type="PANTHER" id="PTHR44936">
    <property type="entry name" value="SENSOR PROTEIN CREC"/>
    <property type="match status" value="1"/>
</dbReference>
<dbReference type="GO" id="GO:0007165">
    <property type="term" value="P:signal transduction"/>
    <property type="evidence" value="ECO:0007669"/>
    <property type="project" value="InterPro"/>
</dbReference>
<dbReference type="PRINTS" id="PR00344">
    <property type="entry name" value="BCTRLSENSOR"/>
</dbReference>
<comment type="subcellular location">
    <subcellularLocation>
        <location evidence="2">Membrane</location>
    </subcellularLocation>
</comment>
<accession>A0A4Q0MAH1</accession>
<dbReference type="CDD" id="cd00075">
    <property type="entry name" value="HATPase"/>
    <property type="match status" value="1"/>
</dbReference>
<evidence type="ECO:0000256" key="2">
    <source>
        <dbReference type="ARBA" id="ARBA00004370"/>
    </source>
</evidence>
<name>A0A4Q0MAH1_9HYPH</name>
<dbReference type="EMBL" id="RYFI01000018">
    <property type="protein sequence ID" value="RXF70258.1"/>
    <property type="molecule type" value="Genomic_DNA"/>
</dbReference>
<keyword evidence="7 12" id="KW-0418">Kinase</keyword>
<feature type="domain" description="Histidine kinase" evidence="10">
    <location>
        <begin position="261"/>
        <end position="473"/>
    </location>
</feature>
<keyword evidence="8" id="KW-0067">ATP-binding</keyword>
<dbReference type="Gene3D" id="1.10.287.130">
    <property type="match status" value="1"/>
</dbReference>